<dbReference type="PANTHER" id="PTHR23407">
    <property type="entry name" value="ATPASE INHIBITOR/5-FORMYLTETRAHYDROFOLATE CYCLO-LIGASE"/>
    <property type="match status" value="1"/>
</dbReference>
<protein>
    <recommendedName>
        <fullName evidence="4">5-formyltetrahydrofolate cyclo-ligase</fullName>
        <ecNumber evidence="4">6.3.3.2</ecNumber>
    </recommendedName>
</protein>
<dbReference type="Proteomes" id="UP001597109">
    <property type="component" value="Unassembled WGS sequence"/>
</dbReference>
<reference evidence="6" key="1">
    <citation type="journal article" date="2019" name="Int. J. Syst. Evol. Microbiol.">
        <title>The Global Catalogue of Microorganisms (GCM) 10K type strain sequencing project: providing services to taxonomists for standard genome sequencing and annotation.</title>
        <authorList>
            <consortium name="The Broad Institute Genomics Platform"/>
            <consortium name="The Broad Institute Genome Sequencing Center for Infectious Disease"/>
            <person name="Wu L."/>
            <person name="Ma J."/>
        </authorList>
    </citation>
    <scope>NUCLEOTIDE SEQUENCE [LARGE SCALE GENOMIC DNA]</scope>
    <source>
        <strain evidence="6">CCUG 56756</strain>
    </source>
</reference>
<dbReference type="NCBIfam" id="TIGR02727">
    <property type="entry name" value="MTHFS_bact"/>
    <property type="match status" value="1"/>
</dbReference>
<dbReference type="InterPro" id="IPR002698">
    <property type="entry name" value="FTHF_cligase"/>
</dbReference>
<proteinExistence type="inferred from homology"/>
<comment type="similarity">
    <text evidence="1 4">Belongs to the 5-formyltetrahydrofolate cyclo-ligase family.</text>
</comment>
<sequence length="192" mass="21644">MMDKAGQRKDMIAFLKRMDTEEHRQKSDAILAFLMEDPAFQSAKIIGTTISAFPEVDTRRLMEECWKAGKKTAVPKCDPLTRAMTFRLVDDPSQLEKVYMKLKEPIIELTEEVGPEQIDLLIVPGVVFSKEGYRIGFGGGYYDRYLTRYKGPTRSLAFAVQLVETVPVEAHDLPVQRIFTENGPVDTGLVGP</sequence>
<keyword evidence="4" id="KW-0479">Metal-binding</keyword>
<name>A0ABW3LC43_9BACL</name>
<keyword evidence="6" id="KW-1185">Reference proteome</keyword>
<dbReference type="Pfam" id="PF01812">
    <property type="entry name" value="5-FTHF_cyc-lig"/>
    <property type="match status" value="1"/>
</dbReference>
<dbReference type="GO" id="GO:0030272">
    <property type="term" value="F:5-formyltetrahydrofolate cyclo-ligase activity"/>
    <property type="evidence" value="ECO:0007669"/>
    <property type="project" value="UniProtKB-EC"/>
</dbReference>
<evidence type="ECO:0000313" key="6">
    <source>
        <dbReference type="Proteomes" id="UP001597109"/>
    </source>
</evidence>
<dbReference type="SUPFAM" id="SSF100950">
    <property type="entry name" value="NagB/RpiA/CoA transferase-like"/>
    <property type="match status" value="1"/>
</dbReference>
<comment type="cofactor">
    <cofactor evidence="4">
        <name>Mg(2+)</name>
        <dbReference type="ChEBI" id="CHEBI:18420"/>
    </cofactor>
</comment>
<evidence type="ECO:0000256" key="3">
    <source>
        <dbReference type="ARBA" id="ARBA00022840"/>
    </source>
</evidence>
<dbReference type="InterPro" id="IPR037171">
    <property type="entry name" value="NagB/RpiA_transferase-like"/>
</dbReference>
<dbReference type="Gene3D" id="3.40.50.10420">
    <property type="entry name" value="NagB/RpiA/CoA transferase-like"/>
    <property type="match status" value="1"/>
</dbReference>
<dbReference type="PANTHER" id="PTHR23407:SF1">
    <property type="entry name" value="5-FORMYLTETRAHYDROFOLATE CYCLO-LIGASE"/>
    <property type="match status" value="1"/>
</dbReference>
<comment type="catalytic activity">
    <reaction evidence="4">
        <text>(6S)-5-formyl-5,6,7,8-tetrahydrofolate + ATP = (6R)-5,10-methenyltetrahydrofolate + ADP + phosphate</text>
        <dbReference type="Rhea" id="RHEA:10488"/>
        <dbReference type="ChEBI" id="CHEBI:30616"/>
        <dbReference type="ChEBI" id="CHEBI:43474"/>
        <dbReference type="ChEBI" id="CHEBI:57455"/>
        <dbReference type="ChEBI" id="CHEBI:57457"/>
        <dbReference type="ChEBI" id="CHEBI:456216"/>
        <dbReference type="EC" id="6.3.3.2"/>
    </reaction>
</comment>
<keyword evidence="2 4" id="KW-0547">Nucleotide-binding</keyword>
<comment type="caution">
    <text evidence="5">The sequence shown here is derived from an EMBL/GenBank/DDBJ whole genome shotgun (WGS) entry which is preliminary data.</text>
</comment>
<keyword evidence="5" id="KW-0436">Ligase</keyword>
<dbReference type="PIRSF" id="PIRSF006806">
    <property type="entry name" value="FTHF_cligase"/>
    <property type="match status" value="1"/>
</dbReference>
<evidence type="ECO:0000256" key="4">
    <source>
        <dbReference type="RuleBase" id="RU361279"/>
    </source>
</evidence>
<evidence type="ECO:0000256" key="2">
    <source>
        <dbReference type="ARBA" id="ARBA00022741"/>
    </source>
</evidence>
<keyword evidence="4" id="KW-0460">Magnesium</keyword>
<evidence type="ECO:0000313" key="5">
    <source>
        <dbReference type="EMBL" id="MFD1030722.1"/>
    </source>
</evidence>
<evidence type="ECO:0000256" key="1">
    <source>
        <dbReference type="ARBA" id="ARBA00010638"/>
    </source>
</evidence>
<gene>
    <name evidence="5" type="ORF">ACFQ1X_04695</name>
</gene>
<organism evidence="5 6">
    <name type="scientific">Metaplanococcus flavidus</name>
    <dbReference type="NCBI Taxonomy" id="569883"/>
    <lineage>
        <taxon>Bacteria</taxon>
        <taxon>Bacillati</taxon>
        <taxon>Bacillota</taxon>
        <taxon>Bacilli</taxon>
        <taxon>Bacillales</taxon>
        <taxon>Caryophanaceae</taxon>
        <taxon>Metaplanococcus</taxon>
    </lineage>
</organism>
<accession>A0ABW3LC43</accession>
<dbReference type="InterPro" id="IPR024185">
    <property type="entry name" value="FTHF_cligase-like_sf"/>
</dbReference>
<keyword evidence="3 4" id="KW-0067">ATP-binding</keyword>
<dbReference type="EMBL" id="JBHTKI010000007">
    <property type="protein sequence ID" value="MFD1030722.1"/>
    <property type="molecule type" value="Genomic_DNA"/>
</dbReference>
<dbReference type="EC" id="6.3.3.2" evidence="4"/>